<evidence type="ECO:0000313" key="6">
    <source>
        <dbReference type="Proteomes" id="UP000658202"/>
    </source>
</evidence>
<reference evidence="3" key="1">
    <citation type="journal article" date="2014" name="Int. J. Syst. Evol. Microbiol.">
        <title>Complete genome of a new Firmicutes species belonging to the dominant human colonic microbiota ('Ruminococcus bicirculans') reveals two chromosomes and a selective capacity to utilize plant glucans.</title>
        <authorList>
            <consortium name="NISC Comparative Sequencing Program"/>
            <person name="Wegmann U."/>
            <person name="Louis P."/>
            <person name="Goesmann A."/>
            <person name="Henrissat B."/>
            <person name="Duncan S.H."/>
            <person name="Flint H.J."/>
        </authorList>
    </citation>
    <scope>NUCLEOTIDE SEQUENCE</scope>
    <source>
        <strain evidence="3">CCM 8490</strain>
    </source>
</reference>
<dbReference type="PROSITE" id="PS50853">
    <property type="entry name" value="FN3"/>
    <property type="match status" value="2"/>
</dbReference>
<dbReference type="InterPro" id="IPR036116">
    <property type="entry name" value="FN3_sf"/>
</dbReference>
<reference evidence="6" key="3">
    <citation type="journal article" date="2019" name="Int. J. Syst. Evol. Microbiol.">
        <title>The Global Catalogue of Microorganisms (GCM) 10K type strain sequencing project: providing services to taxonomists for standard genome sequencing and annotation.</title>
        <authorList>
            <consortium name="The Broad Institute Genomics Platform"/>
            <consortium name="The Broad Institute Genome Sequencing Center for Infectious Disease"/>
            <person name="Wu L."/>
            <person name="Ma J."/>
        </authorList>
    </citation>
    <scope>NUCLEOTIDE SEQUENCE [LARGE SCALE GENOMIC DNA]</scope>
    <source>
        <strain evidence="6">CCM 8490</strain>
    </source>
</reference>
<sequence length="2206" mass="235630">MKKNLFNQQNTKNIYQQYLLLFILFFSGNTWGQTTIASEGFNNSASSFTVSGGAYYTGNSASGDRPATSAFTVEGSHSYGFTAPSTTTASATLTSVNFNTLAYTGLSLSFRLAAFSIGSTGNGVDATDLVNVEISPDGGTTYYSTIRVLGSTAGNAYWAYSATGVASTAYDGNVTPVDFQPTTTGSQTTAGYSTVTITGLPSVSNLKVRITLTNNATSERWVVDDFKLTGTSASSCTTPTSQPTSLVFGTTGASTVNATFTGVASPNTPSGYLILRSTNATVPTLVDGTSYTTNTDATIGGIVYRVLQGSATASLGTTIAETGLTSNTKYYYYIYSYNNNCTGQPYYLTTSPLTGDKTTCPAPATLPLSSVTNNSATVSWTASVVGGSAETIKYRFELYSDSGRTTPVAGYPLTDTTSPVSIAGLPSNTTYYYRIVAYNSSCQSTNLDGSFTTDCTYINTFPYNEGFNSSTLPSCFIATEGSTGASQHWESVTADGTNGVGTAKEGARFLRMNYFNASASYNTYDLTSVGFQLPVSPKQARFSIWMGANSGANNLQFQISVDGGAFNTIATYGANASNTSSSSPWEEKIIDLTSYANHNVKFRLKATSNFGTGRCNIAFDDFNIENLPSCFVPVAPFTGTMVAKDNVNITWGAPATAPANGYQYYLSTTNTAPLAGASPTGSVGAGVTTANITTGLVAGSTYYWWVRSNCGTTDKSEWVAGGNFYYGYCLPSSSNSTNYISNFSTTKGYTSNINNTSTYTTGGYQDNYATQKVEMYSTGSVDFSFTTPGGSAGTAIWVDWNNNLIFETSERVYSSGSSYTTGSTGSITVPNGQAVGDYRMRIRTMYLSNGDDVNPCTTQATRSEAEDYKFSVVAQPDYVIYTDAVSANNTVNNTLNIYFKDFDGYNNFYTNDQLEIWMHAGIKTSSATWQYQNAGQDFNNTSTLIKFTRESTNPNVYKATVKLADWFCIPTGTTVEGLNLVFRNQYGIGGNDQTADMVLNLTSAAVTVNVSTIGAASAVTTNSATISWTAPATGAVKGFDYYYSTSNTAPTAGTTPNGTVAGSVYTANLSSLSAATTYYFWVRTKGCDTNSAWSASGNFTTACTNISSFPWTENFDTMSTLGANVVPNCWMTTSGSQSWTSSNAVASTSSPGANSPSNYMRLQWNNSSASNLYTPGFTLNAGKSYDFTFYYRTSTTGSNGGGFNGDLYVNAEQSTTGSTFLGNFVTSTQNVGYTMYKYTFTPTTTGTFYFNLRATSNNATATYYLGVDDFRLEETPPTLLANNTSAVSLSFPDQAITTTSATQSFNLSGLMLTGAPGTITISAPAGFEVSSVDNTAWAASTTVNYSSSTLADKQINVRFKPTDCTPISNAVLTISGGGATVIPTVTLSGKGIISAPTAIAATDITATTFTANWQPVAGATGYELDVYKKGELLNTATEGFESGMTMTSYATGVGNFELVTGTWTMNRVIKSTTATNNYNNSASGAQLEGGSSSSIISPSYNKLKTLKFHARRGSSATTISIYKIVSGVETLLGTQALANSSPSQYSFDVNETSNDVKIKIVNGSAVAYIDNVLIDYYVANNDYVANYNPKVIVGNSVNSDIVTGLSQNTTYHYVVRAITSTCESVNSNEIAVTTNNTVVWNGSAWSNIDGPTATLDSKIIGAYNIPISFETNNLEITNTGSLDIKAQKDVTVYGNITLPADNKIVVESDANLVQKNVGADNNSNNTITVKRTALQPTKGYTFWSSPVANQNLYSFSNGYNSANGGTGTGTPWNRFFVYKESTDTFVTTISGEITLGASSVFDTGRGYAIRGKNSYTPTGGTGTEIPSTADEFSFTGKMRNGSLSSQILKNSCGSSVSEFDCTKGYNLIGNPYPSNIDFDALYNLNNTKIYGTAYFWTNNDIAATNVQQGSNYTGNNYAIYNLTGGTPAVEVDHYQLASANPIPNGTVKVGQGFIIKAKKVAAGTPIDFTNSVRMGYDADAHFYNSKRAEKNRFWLKMTSPANISNTILLGYINGATNGFEIDYDGELFVIGSDAFYSLLPNKKLAIQGKGEFTQDDVIPLGTKHAVNGMYKISLSKKDGIFSDGQKVYLKDKQNNTYTDLTSQDYTFNANQGVDDARFEIVYKNNEVLGVDSSKSDFIVYRDGNYFIIQSSKTLGKIELYDASGKLIQSIDTNKKEFRMDGSALLNGVYIIKAENSGNIRTKKIIK</sequence>
<dbReference type="Proteomes" id="UP000285906">
    <property type="component" value="Unassembled WGS sequence"/>
</dbReference>
<dbReference type="Gene3D" id="2.60.120.260">
    <property type="entry name" value="Galactose-binding domain-like"/>
    <property type="match status" value="1"/>
</dbReference>
<dbReference type="EMBL" id="RAQH01000002">
    <property type="protein sequence ID" value="RKE88997.1"/>
    <property type="molecule type" value="Genomic_DNA"/>
</dbReference>
<dbReference type="OrthoDB" id="906679at2"/>
<keyword evidence="1" id="KW-0732">Signal</keyword>
<dbReference type="InterPro" id="IPR026444">
    <property type="entry name" value="Secre_tail"/>
</dbReference>
<evidence type="ECO:0000256" key="1">
    <source>
        <dbReference type="ARBA" id="ARBA00022729"/>
    </source>
</evidence>
<dbReference type="InterPro" id="IPR013783">
    <property type="entry name" value="Ig-like_fold"/>
</dbReference>
<evidence type="ECO:0000313" key="5">
    <source>
        <dbReference type="Proteomes" id="UP000285906"/>
    </source>
</evidence>
<dbReference type="Pfam" id="PF20009">
    <property type="entry name" value="GEVED"/>
    <property type="match status" value="1"/>
</dbReference>
<protein>
    <submittedName>
        <fullName evidence="4">Putative secreted protein (Por secretion system target)</fullName>
    </submittedName>
</protein>
<dbReference type="InterPro" id="IPR045474">
    <property type="entry name" value="GEVED"/>
</dbReference>
<gene>
    <name evidence="4" type="ORF">BXY58_1131</name>
    <name evidence="3" type="ORF">GCM10007332_13810</name>
</gene>
<organism evidence="4 5">
    <name type="scientific">Epilithonimonas arachidiradicis</name>
    <dbReference type="NCBI Taxonomy" id="1617282"/>
    <lineage>
        <taxon>Bacteria</taxon>
        <taxon>Pseudomonadati</taxon>
        <taxon>Bacteroidota</taxon>
        <taxon>Flavobacteriia</taxon>
        <taxon>Flavobacteriales</taxon>
        <taxon>Weeksellaceae</taxon>
        <taxon>Chryseobacterium group</taxon>
        <taxon>Epilithonimonas</taxon>
    </lineage>
</organism>
<keyword evidence="6" id="KW-1185">Reference proteome</keyword>
<reference evidence="3" key="4">
    <citation type="submission" date="2024-05" db="EMBL/GenBank/DDBJ databases">
        <authorList>
            <person name="Sun Q."/>
            <person name="Sedlacek I."/>
        </authorList>
    </citation>
    <scope>NUCLEOTIDE SEQUENCE</scope>
    <source>
        <strain evidence="3">CCM 8490</strain>
    </source>
</reference>
<dbReference type="SMART" id="SM00060">
    <property type="entry name" value="FN3"/>
    <property type="match status" value="5"/>
</dbReference>
<dbReference type="Gene3D" id="2.60.40.10">
    <property type="entry name" value="Immunoglobulins"/>
    <property type="match status" value="3"/>
</dbReference>
<evidence type="ECO:0000313" key="3">
    <source>
        <dbReference type="EMBL" id="GGG53373.1"/>
    </source>
</evidence>
<dbReference type="CDD" id="cd00063">
    <property type="entry name" value="FN3"/>
    <property type="match status" value="2"/>
</dbReference>
<dbReference type="SUPFAM" id="SSF49265">
    <property type="entry name" value="Fibronectin type III"/>
    <property type="match status" value="2"/>
</dbReference>
<feature type="domain" description="Fibronectin type-III" evidence="2">
    <location>
        <begin position="1009"/>
        <end position="1104"/>
    </location>
</feature>
<dbReference type="EMBL" id="BMCW01000002">
    <property type="protein sequence ID" value="GGG53373.1"/>
    <property type="molecule type" value="Genomic_DNA"/>
</dbReference>
<evidence type="ECO:0000259" key="2">
    <source>
        <dbReference type="PROSITE" id="PS50853"/>
    </source>
</evidence>
<dbReference type="Pfam" id="PF00041">
    <property type="entry name" value="fn3"/>
    <property type="match status" value="2"/>
</dbReference>
<feature type="domain" description="Fibronectin type-III" evidence="2">
    <location>
        <begin position="362"/>
        <end position="459"/>
    </location>
</feature>
<dbReference type="InterPro" id="IPR003961">
    <property type="entry name" value="FN3_dom"/>
</dbReference>
<evidence type="ECO:0000313" key="4">
    <source>
        <dbReference type="EMBL" id="RKE88997.1"/>
    </source>
</evidence>
<dbReference type="RefSeq" id="WP_120212804.1">
    <property type="nucleotide sequence ID" value="NZ_BMCW01000002.1"/>
</dbReference>
<name>A0A420DCM0_9FLAO</name>
<comment type="caution">
    <text evidence="4">The sequence shown here is derived from an EMBL/GenBank/DDBJ whole genome shotgun (WGS) entry which is preliminary data.</text>
</comment>
<reference evidence="4 5" key="2">
    <citation type="submission" date="2018-09" db="EMBL/GenBank/DDBJ databases">
        <title>Genomic Encyclopedia of Archaeal and Bacterial Type Strains, Phase II (KMG-II): from individual species to whole genera.</title>
        <authorList>
            <person name="Goeker M."/>
        </authorList>
    </citation>
    <scope>NUCLEOTIDE SEQUENCE [LARGE SCALE GENOMIC DNA]</scope>
    <source>
        <strain evidence="4 5">DSM 27620</strain>
    </source>
</reference>
<dbReference type="NCBIfam" id="TIGR04183">
    <property type="entry name" value="Por_Secre_tail"/>
    <property type="match status" value="1"/>
</dbReference>
<proteinExistence type="predicted"/>
<dbReference type="Proteomes" id="UP000658202">
    <property type="component" value="Unassembled WGS sequence"/>
</dbReference>
<accession>A0A420DCM0</accession>